<dbReference type="KEGG" id="egm:AYC65_12100"/>
<proteinExistence type="predicted"/>
<sequence length="184" mass="21519">MKKSFIILFILISTFSFSQKYIDASITKSDNTTINSKIKIYTNIFYTKLINEASFYRALLLVDDNGKKIEKIKAENVKELKFTDLEGKNRIYVNDGKALKEVMYDGTKIKWYRSISQNLYDSSIQYFDYLVDDKGQIYKMGLFNNIKKKLIEATKSKPELAAEIEITKLTNESMFNILQKYDQE</sequence>
<organism evidence="2 3">
    <name type="scientific">Elizabethkingia bruuniana</name>
    <dbReference type="NCBI Taxonomy" id="1756149"/>
    <lineage>
        <taxon>Bacteria</taxon>
        <taxon>Pseudomonadati</taxon>
        <taxon>Bacteroidota</taxon>
        <taxon>Flavobacteriia</taxon>
        <taxon>Flavobacteriales</taxon>
        <taxon>Weeksellaceae</taxon>
        <taxon>Elizabethkingia</taxon>
    </lineage>
</organism>
<evidence type="ECO:0000313" key="2">
    <source>
        <dbReference type="EMBL" id="QQN59373.1"/>
    </source>
</evidence>
<feature type="signal peptide" evidence="1">
    <location>
        <begin position="1"/>
        <end position="18"/>
    </location>
</feature>
<dbReference type="RefSeq" id="WP_034866114.1">
    <property type="nucleotide sequence ID" value="NZ_CBCSDR010000001.1"/>
</dbReference>
<evidence type="ECO:0000313" key="3">
    <source>
        <dbReference type="Proteomes" id="UP000595426"/>
    </source>
</evidence>
<dbReference type="Proteomes" id="UP000595426">
    <property type="component" value="Chromosome"/>
</dbReference>
<dbReference type="EMBL" id="CP067018">
    <property type="protein sequence ID" value="QQN59373.1"/>
    <property type="molecule type" value="Genomic_DNA"/>
</dbReference>
<dbReference type="OrthoDB" id="1451557at2"/>
<name>A0A7T7V060_9FLAO</name>
<dbReference type="AlphaFoldDB" id="A0A7T7V060"/>
<protein>
    <submittedName>
        <fullName evidence="2">Uncharacterized protein</fullName>
    </submittedName>
</protein>
<dbReference type="GeneID" id="93133654"/>
<keyword evidence="3" id="KW-1185">Reference proteome</keyword>
<accession>A0A7T7V060</accession>
<reference evidence="2 3" key="1">
    <citation type="submission" date="2020-12" db="EMBL/GenBank/DDBJ databases">
        <title>FDA dAtabase for Regulatory Grade micrObial Sequences (FDA-ARGOS): Supporting development and validation of Infectious Disease Dx tests.</title>
        <authorList>
            <person name="Kerrigan L."/>
            <person name="Long C."/>
            <person name="Tallon L."/>
            <person name="Sadzewicz L."/>
            <person name="Zhao X."/>
            <person name="Boylan J."/>
            <person name="Ott S."/>
            <person name="Bowen H."/>
            <person name="Vavikolanu K."/>
            <person name="Mehta A."/>
            <person name="Aluvathingal J."/>
            <person name="Nadendla S."/>
            <person name="Yan Y."/>
            <person name="Sichtig H."/>
        </authorList>
    </citation>
    <scope>NUCLEOTIDE SEQUENCE [LARGE SCALE GENOMIC DNA]</scope>
    <source>
        <strain evidence="2 3">FDAARGOS_1031</strain>
    </source>
</reference>
<keyword evidence="1" id="KW-0732">Signal</keyword>
<evidence type="ECO:0000256" key="1">
    <source>
        <dbReference type="SAM" id="SignalP"/>
    </source>
</evidence>
<gene>
    <name evidence="2" type="ORF">I6H88_01955</name>
</gene>
<feature type="chain" id="PRO_5032808987" evidence="1">
    <location>
        <begin position="19"/>
        <end position="184"/>
    </location>
</feature>